<accession>A0A0P9CG22</accession>
<dbReference type="AlphaFoldDB" id="A0A0P9CG22"/>
<comment type="caution">
    <text evidence="2">The sequence shown here is derived from an EMBL/GenBank/DDBJ whole genome shotgun (WGS) entry which is preliminary data.</text>
</comment>
<keyword evidence="3" id="KW-1185">Reference proteome</keyword>
<dbReference type="STRING" id="471514.AN477_06745"/>
<dbReference type="Proteomes" id="UP000050482">
    <property type="component" value="Unassembled WGS sequence"/>
</dbReference>
<evidence type="ECO:0000256" key="1">
    <source>
        <dbReference type="SAM" id="Phobius"/>
    </source>
</evidence>
<reference evidence="2 3" key="1">
    <citation type="submission" date="2015-09" db="EMBL/GenBank/DDBJ databases">
        <title>Draft genome sequence of Alicyclobacillus ferrooxydans DSM 22381.</title>
        <authorList>
            <person name="Hemp J."/>
        </authorList>
    </citation>
    <scope>NUCLEOTIDE SEQUENCE [LARGE SCALE GENOMIC DNA]</scope>
    <source>
        <strain evidence="2 3">TC-34</strain>
    </source>
</reference>
<feature type="transmembrane region" description="Helical" evidence="1">
    <location>
        <begin position="65"/>
        <end position="86"/>
    </location>
</feature>
<dbReference type="PATRIC" id="fig|471514.4.peg.4726"/>
<proteinExistence type="predicted"/>
<keyword evidence="1" id="KW-0472">Membrane</keyword>
<evidence type="ECO:0000313" key="3">
    <source>
        <dbReference type="Proteomes" id="UP000050482"/>
    </source>
</evidence>
<keyword evidence="1" id="KW-1133">Transmembrane helix</keyword>
<keyword evidence="1" id="KW-0812">Transmembrane</keyword>
<protein>
    <submittedName>
        <fullName evidence="2">Uncharacterized protein</fullName>
    </submittedName>
</protein>
<evidence type="ECO:0000313" key="2">
    <source>
        <dbReference type="EMBL" id="KPV44514.1"/>
    </source>
</evidence>
<dbReference type="EMBL" id="LJCO01000031">
    <property type="protein sequence ID" value="KPV44514.1"/>
    <property type="molecule type" value="Genomic_DNA"/>
</dbReference>
<name>A0A0P9CG22_9BACL</name>
<gene>
    <name evidence="2" type="ORF">AN477_06745</name>
</gene>
<organism evidence="2 3">
    <name type="scientific">Alicyclobacillus ferrooxydans</name>
    <dbReference type="NCBI Taxonomy" id="471514"/>
    <lineage>
        <taxon>Bacteria</taxon>
        <taxon>Bacillati</taxon>
        <taxon>Bacillota</taxon>
        <taxon>Bacilli</taxon>
        <taxon>Bacillales</taxon>
        <taxon>Alicyclobacillaceae</taxon>
        <taxon>Alicyclobacillus</taxon>
    </lineage>
</organism>
<sequence length="106" mass="11561">MPKHGSRRWGLIICFGLSVISSFGLFHSVSVAHAQIGAAQTLEASSGSINWLMENASAAEATADMLYNMFTWLSGMVIIWGIYFGIKLIRARGAESRGVRLVSDLR</sequence>